<evidence type="ECO:0000313" key="3">
    <source>
        <dbReference type="Proteomes" id="UP001149090"/>
    </source>
</evidence>
<feature type="signal peptide" evidence="1">
    <location>
        <begin position="1"/>
        <end position="23"/>
    </location>
</feature>
<reference evidence="2" key="1">
    <citation type="submission" date="2022-10" db="EMBL/GenBank/DDBJ databases">
        <title>Novel sulphate-reducing endosymbionts in the free-living metamonad Anaeramoeba.</title>
        <authorList>
            <person name="Jerlstrom-Hultqvist J."/>
            <person name="Cepicka I."/>
            <person name="Gallot-Lavallee L."/>
            <person name="Salas-Leiva D."/>
            <person name="Curtis B.A."/>
            <person name="Zahonova K."/>
            <person name="Pipaliya S."/>
            <person name="Dacks J."/>
            <person name="Roger A.J."/>
        </authorList>
    </citation>
    <scope>NUCLEOTIDE SEQUENCE</scope>
    <source>
        <strain evidence="2">BMAN</strain>
    </source>
</reference>
<gene>
    <name evidence="2" type="ORF">M0811_08370</name>
</gene>
<dbReference type="OrthoDB" id="10025474at2759"/>
<organism evidence="2 3">
    <name type="scientific">Anaeramoeba ignava</name>
    <name type="common">Anaerobic marine amoeba</name>
    <dbReference type="NCBI Taxonomy" id="1746090"/>
    <lineage>
        <taxon>Eukaryota</taxon>
        <taxon>Metamonada</taxon>
        <taxon>Anaeramoebidae</taxon>
        <taxon>Anaeramoeba</taxon>
    </lineage>
</organism>
<evidence type="ECO:0000313" key="2">
    <source>
        <dbReference type="EMBL" id="KAJ5073806.1"/>
    </source>
</evidence>
<keyword evidence="1" id="KW-0732">Signal</keyword>
<dbReference type="OMA" id="YANITRH"/>
<dbReference type="EMBL" id="JAPDFW010000072">
    <property type="protein sequence ID" value="KAJ5073806.1"/>
    <property type="molecule type" value="Genomic_DNA"/>
</dbReference>
<proteinExistence type="predicted"/>
<evidence type="ECO:0000256" key="1">
    <source>
        <dbReference type="SAM" id="SignalP"/>
    </source>
</evidence>
<comment type="caution">
    <text evidence="2">The sequence shown here is derived from an EMBL/GenBank/DDBJ whole genome shotgun (WGS) entry which is preliminary data.</text>
</comment>
<sequence>MTFFKKLIFCFFFSFLLISNSFCQYNEIIQELSEKISSLQVKNDTKFNFPFEYQKPKGIYETWIHLNFHGNLFSQLLRNNFKVFDENGFVTAWINEILLESNKIGTIQLDKDQLLNSIKLETKFVDKTVDDPIIVYWIQEMKDDHYVTQHPNLVGTVEKLKQWSGETYHLLNSLGLKGLAEKIGRLHKKLQKEELHLQIPADADDTSVNLAMGCLLYENKDKFPDSFDTWWDANKNISGIMKYFLKYAYYPLSDDKNLNSIDPRSYYFMHEFLESGIVKEKDFGIVTTWFLNRNEYKENYPYRMMRYNINSVDASVCSNFIYGLSQLSVSKLIPLTEWMSDEIKKLYLDTSIFVDWTIKSGRLVERPDLGSLYYPPIYAMYWFTSRTLSLFSGNSFPDPVFETVYSMLLKTMQNEATKHILESAQEDDNYVWWDDFLGVNDTYFNGKYVNNAEDRIFTTSMAINTLIDTWTIRKNYKYSWRKETPDHIKKIIEKGINWLVKYSLSSKFKPENSFFSITVKSEESFPFYFPATFIEFVNGTTVSPNSSPSIISFELTPAMEGIVSKEEYNHMVYDEMHFQSRTPTHFSGFNLRPFFSWSSPAFTYSSTLFAISKYSSLIEKENK</sequence>
<dbReference type="Proteomes" id="UP001149090">
    <property type="component" value="Unassembled WGS sequence"/>
</dbReference>
<dbReference type="AlphaFoldDB" id="A0A9Q0LI62"/>
<keyword evidence="3" id="KW-1185">Reference proteome</keyword>
<accession>A0A9Q0LI62</accession>
<name>A0A9Q0LI62_ANAIG</name>
<feature type="chain" id="PRO_5040291138" evidence="1">
    <location>
        <begin position="24"/>
        <end position="623"/>
    </location>
</feature>
<protein>
    <submittedName>
        <fullName evidence="2">Uncharacterized protein</fullName>
    </submittedName>
</protein>